<comment type="caution">
    <text evidence="1">The sequence shown here is derived from an EMBL/GenBank/DDBJ whole genome shotgun (WGS) entry which is preliminary data.</text>
</comment>
<dbReference type="AlphaFoldDB" id="A0A9N8DBN1"/>
<evidence type="ECO:0000313" key="1">
    <source>
        <dbReference type="EMBL" id="CAB9498840.1"/>
    </source>
</evidence>
<protein>
    <submittedName>
        <fullName evidence="1">Uncharacterized protein</fullName>
    </submittedName>
</protein>
<dbReference type="EMBL" id="CAICTM010000047">
    <property type="protein sequence ID" value="CAB9498840.1"/>
    <property type="molecule type" value="Genomic_DNA"/>
</dbReference>
<keyword evidence="2" id="KW-1185">Reference proteome</keyword>
<proteinExistence type="predicted"/>
<sequence>MVLRSPFVVELEVGNRGPKALMLQLEQYIQLPHSAYALGIKIYKKRRHLPNHPFAAVAILWHQPPLPVGGGPPPGINLVNVWNFGTADLHPSSKRAFCGLGPGVPAIRLPLPAMCDFQYPAPNTIINGPSATLVTNQNIIDSNGGLVPAGPNLTIDLAVVVEKAVIND</sequence>
<name>A0A9N8DBN1_9STRA</name>
<gene>
    <name evidence="1" type="ORF">SEMRO_47_G027610.1</name>
</gene>
<accession>A0A9N8DBN1</accession>
<reference evidence="1" key="1">
    <citation type="submission" date="2020-06" db="EMBL/GenBank/DDBJ databases">
        <authorList>
            <consortium name="Plant Systems Biology data submission"/>
        </authorList>
    </citation>
    <scope>NUCLEOTIDE SEQUENCE</scope>
    <source>
        <strain evidence="1">D6</strain>
    </source>
</reference>
<dbReference type="Proteomes" id="UP001153069">
    <property type="component" value="Unassembled WGS sequence"/>
</dbReference>
<organism evidence="1 2">
    <name type="scientific">Seminavis robusta</name>
    <dbReference type="NCBI Taxonomy" id="568900"/>
    <lineage>
        <taxon>Eukaryota</taxon>
        <taxon>Sar</taxon>
        <taxon>Stramenopiles</taxon>
        <taxon>Ochrophyta</taxon>
        <taxon>Bacillariophyta</taxon>
        <taxon>Bacillariophyceae</taxon>
        <taxon>Bacillariophycidae</taxon>
        <taxon>Naviculales</taxon>
        <taxon>Naviculaceae</taxon>
        <taxon>Seminavis</taxon>
    </lineage>
</organism>
<evidence type="ECO:0000313" key="2">
    <source>
        <dbReference type="Proteomes" id="UP001153069"/>
    </source>
</evidence>